<evidence type="ECO:0000256" key="7">
    <source>
        <dbReference type="ARBA" id="ARBA00023002"/>
    </source>
</evidence>
<dbReference type="SUPFAM" id="SSF144232">
    <property type="entry name" value="HIT/MYND zinc finger-like"/>
    <property type="match status" value="1"/>
</dbReference>
<dbReference type="Gene3D" id="6.10.140.2220">
    <property type="match status" value="1"/>
</dbReference>
<name>A0AAV2H2J1_LYMST</name>
<feature type="domain" description="MYND-type" evidence="14">
    <location>
        <begin position="9"/>
        <end position="46"/>
    </location>
</feature>
<evidence type="ECO:0000256" key="4">
    <source>
        <dbReference type="ARBA" id="ARBA00022833"/>
    </source>
</evidence>
<keyword evidence="2" id="KW-0479">Metal-binding</keyword>
<organism evidence="16 17">
    <name type="scientific">Lymnaea stagnalis</name>
    <name type="common">Great pond snail</name>
    <name type="synonym">Helix stagnalis</name>
    <dbReference type="NCBI Taxonomy" id="6523"/>
    <lineage>
        <taxon>Eukaryota</taxon>
        <taxon>Metazoa</taxon>
        <taxon>Spiralia</taxon>
        <taxon>Lophotrochozoa</taxon>
        <taxon>Mollusca</taxon>
        <taxon>Gastropoda</taxon>
        <taxon>Heterobranchia</taxon>
        <taxon>Euthyneura</taxon>
        <taxon>Panpulmonata</taxon>
        <taxon>Hygrophila</taxon>
        <taxon>Lymnaeoidea</taxon>
        <taxon>Lymnaeidae</taxon>
        <taxon>Lymnaea</taxon>
    </lineage>
</organism>
<evidence type="ECO:0000256" key="6">
    <source>
        <dbReference type="ARBA" id="ARBA00022964"/>
    </source>
</evidence>
<evidence type="ECO:0000259" key="14">
    <source>
        <dbReference type="PROSITE" id="PS50865"/>
    </source>
</evidence>
<accession>A0AAV2H2J1</accession>
<keyword evidence="7" id="KW-0560">Oxidoreductase</keyword>
<dbReference type="InterPro" id="IPR006620">
    <property type="entry name" value="Pro_4_hyd_alph"/>
</dbReference>
<evidence type="ECO:0000256" key="5">
    <source>
        <dbReference type="ARBA" id="ARBA00022896"/>
    </source>
</evidence>
<dbReference type="EMBL" id="CAXITT010000020">
    <property type="protein sequence ID" value="CAL1527612.1"/>
    <property type="molecule type" value="Genomic_DNA"/>
</dbReference>
<evidence type="ECO:0000313" key="17">
    <source>
        <dbReference type="Proteomes" id="UP001497497"/>
    </source>
</evidence>
<dbReference type="GO" id="GO:0071456">
    <property type="term" value="P:cellular response to hypoxia"/>
    <property type="evidence" value="ECO:0007669"/>
    <property type="project" value="TreeGrafter"/>
</dbReference>
<dbReference type="GO" id="GO:0008270">
    <property type="term" value="F:zinc ion binding"/>
    <property type="evidence" value="ECO:0007669"/>
    <property type="project" value="UniProtKB-KW"/>
</dbReference>
<reference evidence="16 17" key="1">
    <citation type="submission" date="2024-04" db="EMBL/GenBank/DDBJ databases">
        <authorList>
            <consortium name="Genoscope - CEA"/>
            <person name="William W."/>
        </authorList>
    </citation>
    <scope>NUCLEOTIDE SEQUENCE [LARGE SCALE GENOMIC DNA]</scope>
</reference>
<keyword evidence="12" id="KW-0175">Coiled coil</keyword>
<evidence type="ECO:0000256" key="8">
    <source>
        <dbReference type="ARBA" id="ARBA00023004"/>
    </source>
</evidence>
<keyword evidence="4" id="KW-0862">Zinc</keyword>
<dbReference type="EC" id="1.14.11.29" evidence="9"/>
<dbReference type="PROSITE" id="PS01360">
    <property type="entry name" value="ZF_MYND_1"/>
    <property type="match status" value="1"/>
</dbReference>
<evidence type="ECO:0000256" key="11">
    <source>
        <dbReference type="PROSITE-ProRule" id="PRU00134"/>
    </source>
</evidence>
<dbReference type="Proteomes" id="UP001497497">
    <property type="component" value="Unassembled WGS sequence"/>
</dbReference>
<evidence type="ECO:0000256" key="9">
    <source>
        <dbReference type="ARBA" id="ARBA00039004"/>
    </source>
</evidence>
<dbReference type="InterPro" id="IPR051559">
    <property type="entry name" value="HIF_prolyl_hydroxylases"/>
</dbReference>
<comment type="catalytic activity">
    <reaction evidence="10">
        <text>L-prolyl-[hypoxia-inducible factor alpha subunit] + 2-oxoglutarate + O2 = trans-4-hydroxy-L-prolyl-[hypoxia-inducible factor alpha subunit] + succinate + CO2</text>
        <dbReference type="Rhea" id="RHEA:48400"/>
        <dbReference type="Rhea" id="RHEA-COMP:12093"/>
        <dbReference type="Rhea" id="RHEA-COMP:12094"/>
        <dbReference type="ChEBI" id="CHEBI:15379"/>
        <dbReference type="ChEBI" id="CHEBI:16526"/>
        <dbReference type="ChEBI" id="CHEBI:16810"/>
        <dbReference type="ChEBI" id="CHEBI:30031"/>
        <dbReference type="ChEBI" id="CHEBI:50342"/>
        <dbReference type="ChEBI" id="CHEBI:61965"/>
        <dbReference type="EC" id="1.14.11.29"/>
    </reaction>
</comment>
<keyword evidence="17" id="KW-1185">Reference proteome</keyword>
<sequence>MTTKYSRACVICNCQDKIKQCACCKSVYYCSIEHQKMDWSKHKLTCIKGGFSSSHKKPTPTVDIVGSTRTDNALNDSNITKSDNDTTNTTSSGNDATLETNISQMEASNNVMLSLEVEAEIKHILDFSTVILPSDSESDIPQSQTEQCKDIFKDLIKSETNFSGPSDNTEASENDVDDSFAIESVSGRELTDMRYEQLFDNNDEITAFDSRPLNNLTFFKPESYQHKDLAEFICRGLIKSGYCVVDEVFEKTIIDGILAEIKSLKDKNELKEGQLGGGPSSGNDAKKVIDANIRRDVIKWIDGNEGLAYTAQVLGTMDSIISFFNNYLKNDFINGRTKAMVSCYPGNGTYYRRHVDNPSKDGRRITCILYLNKNWETQKDGGLLRIFPLNQENPIDIPPIANRMLYFWSDRRNPHEVQPSFRERFAMTVWYFDSEEREEARIEELRQETERISGQITELEEKRRQLEQLTQDQVLENKAVEAVKSLSEQELEAVSFLIHNHPDPKQVMSSMGISDTVQKALIKYLTTGRP</sequence>
<dbReference type="InterPro" id="IPR044862">
    <property type="entry name" value="Pro_4_hyd_alph_FE2OG_OXY"/>
</dbReference>
<dbReference type="GO" id="GO:0008198">
    <property type="term" value="F:ferrous iron binding"/>
    <property type="evidence" value="ECO:0007669"/>
    <property type="project" value="TreeGrafter"/>
</dbReference>
<evidence type="ECO:0000259" key="15">
    <source>
        <dbReference type="PROSITE" id="PS51471"/>
    </source>
</evidence>
<dbReference type="PANTHER" id="PTHR12907">
    <property type="entry name" value="EGL NINE HOMOLOG-RELATED"/>
    <property type="match status" value="1"/>
</dbReference>
<evidence type="ECO:0000256" key="3">
    <source>
        <dbReference type="ARBA" id="ARBA00022771"/>
    </source>
</evidence>
<evidence type="ECO:0000256" key="1">
    <source>
        <dbReference type="ARBA" id="ARBA00001961"/>
    </source>
</evidence>
<dbReference type="SUPFAM" id="SSF51197">
    <property type="entry name" value="Clavaminate synthase-like"/>
    <property type="match status" value="1"/>
</dbReference>
<feature type="domain" description="Fe2OG dioxygenase" evidence="15">
    <location>
        <begin position="335"/>
        <end position="433"/>
    </location>
</feature>
<keyword evidence="6" id="KW-0223">Dioxygenase</keyword>
<dbReference type="GO" id="GO:0160082">
    <property type="term" value="F:hypoxia-inducible factor-proline dioxygenase activity"/>
    <property type="evidence" value="ECO:0007669"/>
    <property type="project" value="UniProtKB-EC"/>
</dbReference>
<proteinExistence type="predicted"/>
<feature type="compositionally biased region" description="Low complexity" evidence="13">
    <location>
        <begin position="75"/>
        <end position="95"/>
    </location>
</feature>
<dbReference type="InterPro" id="IPR002893">
    <property type="entry name" value="Znf_MYND"/>
</dbReference>
<feature type="region of interest" description="Disordered" evidence="13">
    <location>
        <begin position="53"/>
        <end position="96"/>
    </location>
</feature>
<comment type="caution">
    <text evidence="16">The sequence shown here is derived from an EMBL/GenBank/DDBJ whole genome shotgun (WGS) entry which is preliminary data.</text>
</comment>
<dbReference type="GO" id="GO:0031418">
    <property type="term" value="F:L-ascorbic acid binding"/>
    <property type="evidence" value="ECO:0007669"/>
    <property type="project" value="UniProtKB-KW"/>
</dbReference>
<evidence type="ECO:0000313" key="16">
    <source>
        <dbReference type="EMBL" id="CAL1527612.1"/>
    </source>
</evidence>
<dbReference type="PROSITE" id="PS51471">
    <property type="entry name" value="FE2OG_OXY"/>
    <property type="match status" value="1"/>
</dbReference>
<dbReference type="SMART" id="SM00702">
    <property type="entry name" value="P4Hc"/>
    <property type="match status" value="1"/>
</dbReference>
<dbReference type="Gene3D" id="2.60.120.620">
    <property type="entry name" value="q2cbj1_9rhob like domain"/>
    <property type="match status" value="1"/>
</dbReference>
<gene>
    <name evidence="16" type="ORF">GSLYS_00001782001</name>
</gene>
<dbReference type="PANTHER" id="PTHR12907:SF26">
    <property type="entry name" value="HIF PROLYL HYDROXYLASE, ISOFORM C"/>
    <property type="match status" value="1"/>
</dbReference>
<protein>
    <recommendedName>
        <fullName evidence="9">hypoxia-inducible factor-proline dioxygenase</fullName>
        <ecNumber evidence="9">1.14.11.29</ecNumber>
    </recommendedName>
</protein>
<evidence type="ECO:0000256" key="10">
    <source>
        <dbReference type="ARBA" id="ARBA00049134"/>
    </source>
</evidence>
<dbReference type="PROSITE" id="PS50865">
    <property type="entry name" value="ZF_MYND_2"/>
    <property type="match status" value="1"/>
</dbReference>
<evidence type="ECO:0000256" key="12">
    <source>
        <dbReference type="SAM" id="Coils"/>
    </source>
</evidence>
<comment type="cofactor">
    <cofactor evidence="1">
        <name>L-ascorbate</name>
        <dbReference type="ChEBI" id="CHEBI:38290"/>
    </cofactor>
</comment>
<dbReference type="Pfam" id="PF13640">
    <property type="entry name" value="2OG-FeII_Oxy_3"/>
    <property type="match status" value="1"/>
</dbReference>
<evidence type="ECO:0000256" key="13">
    <source>
        <dbReference type="SAM" id="MobiDB-lite"/>
    </source>
</evidence>
<keyword evidence="3 11" id="KW-0863">Zinc-finger</keyword>
<keyword evidence="8" id="KW-0408">Iron</keyword>
<dbReference type="Pfam" id="PF01753">
    <property type="entry name" value="zf-MYND"/>
    <property type="match status" value="1"/>
</dbReference>
<keyword evidence="5" id="KW-0847">Vitamin C</keyword>
<dbReference type="InterPro" id="IPR005123">
    <property type="entry name" value="Oxoglu/Fe-dep_dioxygenase_dom"/>
</dbReference>
<evidence type="ECO:0000256" key="2">
    <source>
        <dbReference type="ARBA" id="ARBA00022723"/>
    </source>
</evidence>
<feature type="coiled-coil region" evidence="12">
    <location>
        <begin position="435"/>
        <end position="479"/>
    </location>
</feature>
<dbReference type="AlphaFoldDB" id="A0AAV2H2J1"/>